<comment type="caution">
    <text evidence="3">The sequence shown here is derived from an EMBL/GenBank/DDBJ whole genome shotgun (WGS) entry which is preliminary data.</text>
</comment>
<proteinExistence type="predicted"/>
<sequence length="171" mass="17608">MSDPGRPGEPGTPDGPEGPDPRRLRPTSPAALTLAVVVGLVTGWLARPVSIAWLGSAPVVTWIQPTLLALLALVVGVTARHTHAALQVRHEPMEPHRAVNRLAFGRASAYVGALVGAGYAGYAMSWLGLNAELAGQRMLWSGLAALAGVGVVACGLLLERACRVPGDDSGA</sequence>
<feature type="compositionally biased region" description="Low complexity" evidence="1">
    <location>
        <begin position="1"/>
        <end position="15"/>
    </location>
</feature>
<evidence type="ECO:0000313" key="3">
    <source>
        <dbReference type="EMBL" id="MDO3396932.1"/>
    </source>
</evidence>
<keyword evidence="2" id="KW-0472">Membrane</keyword>
<dbReference type="Pfam" id="PF11377">
    <property type="entry name" value="DUF3180"/>
    <property type="match status" value="1"/>
</dbReference>
<feature type="region of interest" description="Disordered" evidence="1">
    <location>
        <begin position="1"/>
        <end position="26"/>
    </location>
</feature>
<keyword evidence="2" id="KW-1133">Transmembrane helix</keyword>
<dbReference type="Proteomes" id="UP001168363">
    <property type="component" value="Unassembled WGS sequence"/>
</dbReference>
<gene>
    <name evidence="3" type="ORF">QWJ41_14480</name>
</gene>
<dbReference type="RefSeq" id="WP_302709114.1">
    <property type="nucleotide sequence ID" value="NZ_JAULSC010000015.1"/>
</dbReference>
<organism evidence="3 4">
    <name type="scientific">Nocardioides cremeus</name>
    <dbReference type="NCBI Taxonomy" id="3058044"/>
    <lineage>
        <taxon>Bacteria</taxon>
        <taxon>Bacillati</taxon>
        <taxon>Actinomycetota</taxon>
        <taxon>Actinomycetes</taxon>
        <taxon>Propionibacteriales</taxon>
        <taxon>Nocardioidaceae</taxon>
        <taxon>Nocardioides</taxon>
    </lineage>
</organism>
<protein>
    <submittedName>
        <fullName evidence="3">DUF3180 domain-containing protein</fullName>
    </submittedName>
</protein>
<feature type="transmembrane region" description="Helical" evidence="2">
    <location>
        <begin position="139"/>
        <end position="158"/>
    </location>
</feature>
<keyword evidence="2" id="KW-0812">Transmembrane</keyword>
<feature type="transmembrane region" description="Helical" evidence="2">
    <location>
        <begin position="66"/>
        <end position="86"/>
    </location>
</feature>
<reference evidence="3" key="1">
    <citation type="submission" date="2023-06" db="EMBL/GenBank/DDBJ databases">
        <title>Genome sequence of Nocardioides sp. SOB44.</title>
        <authorList>
            <person name="Zhang G."/>
        </authorList>
    </citation>
    <scope>NUCLEOTIDE SEQUENCE</scope>
    <source>
        <strain evidence="3">SOB44</strain>
    </source>
</reference>
<feature type="transmembrane region" description="Helical" evidence="2">
    <location>
        <begin position="29"/>
        <end position="46"/>
    </location>
</feature>
<feature type="transmembrane region" description="Helical" evidence="2">
    <location>
        <begin position="107"/>
        <end position="127"/>
    </location>
</feature>
<dbReference type="InterPro" id="IPR021517">
    <property type="entry name" value="DUF3180"/>
</dbReference>
<accession>A0ABT8TX27</accession>
<evidence type="ECO:0000256" key="1">
    <source>
        <dbReference type="SAM" id="MobiDB-lite"/>
    </source>
</evidence>
<dbReference type="EMBL" id="JAULSC010000015">
    <property type="protein sequence ID" value="MDO3396932.1"/>
    <property type="molecule type" value="Genomic_DNA"/>
</dbReference>
<evidence type="ECO:0000256" key="2">
    <source>
        <dbReference type="SAM" id="Phobius"/>
    </source>
</evidence>
<keyword evidence="4" id="KW-1185">Reference proteome</keyword>
<name>A0ABT8TX27_9ACTN</name>
<evidence type="ECO:0000313" key="4">
    <source>
        <dbReference type="Proteomes" id="UP001168363"/>
    </source>
</evidence>